<keyword evidence="1" id="KW-0732">Signal</keyword>
<accession>A0A383ACL2</accession>
<feature type="region of interest" description="Disordered" evidence="2">
    <location>
        <begin position="44"/>
        <end position="63"/>
    </location>
</feature>
<evidence type="ECO:0000256" key="1">
    <source>
        <dbReference type="ARBA" id="ARBA00022729"/>
    </source>
</evidence>
<evidence type="ECO:0008006" key="4">
    <source>
        <dbReference type="Google" id="ProtNLM"/>
    </source>
</evidence>
<gene>
    <name evidence="3" type="ORF">METZ01_LOCUS458173</name>
</gene>
<feature type="compositionally biased region" description="Polar residues" evidence="2">
    <location>
        <begin position="44"/>
        <end position="58"/>
    </location>
</feature>
<reference evidence="3" key="1">
    <citation type="submission" date="2018-05" db="EMBL/GenBank/DDBJ databases">
        <authorList>
            <person name="Lanie J.A."/>
            <person name="Ng W.-L."/>
            <person name="Kazmierczak K.M."/>
            <person name="Andrzejewski T.M."/>
            <person name="Davidsen T.M."/>
            <person name="Wayne K.J."/>
            <person name="Tettelin H."/>
            <person name="Glass J.I."/>
            <person name="Rusch D."/>
            <person name="Podicherti R."/>
            <person name="Tsui H.-C.T."/>
            <person name="Winkler M.E."/>
        </authorList>
    </citation>
    <scope>NUCLEOTIDE SEQUENCE</scope>
</reference>
<dbReference type="AlphaFoldDB" id="A0A383ACL2"/>
<dbReference type="EMBL" id="UINC01190932">
    <property type="protein sequence ID" value="SVE05319.1"/>
    <property type="molecule type" value="Genomic_DNA"/>
</dbReference>
<name>A0A383ACL2_9ZZZZ</name>
<protein>
    <recommendedName>
        <fullName evidence="4">Lipoprotein SmpA/OmlA domain-containing protein</fullName>
    </recommendedName>
</protein>
<sequence>MIKIRTIIIVILLIILSGVIGNDMGYDQGFYEGNQLYERIESYNGSQNSSKKQSTSENPWRELEKGMTKNEVRNLLGEPRKINVYKRIDEVWWYSGSKHLEFDIDTGRLVSWSG</sequence>
<organism evidence="3">
    <name type="scientific">marine metagenome</name>
    <dbReference type="NCBI Taxonomy" id="408172"/>
    <lineage>
        <taxon>unclassified sequences</taxon>
        <taxon>metagenomes</taxon>
        <taxon>ecological metagenomes</taxon>
    </lineage>
</organism>
<evidence type="ECO:0000313" key="3">
    <source>
        <dbReference type="EMBL" id="SVE05319.1"/>
    </source>
</evidence>
<evidence type="ECO:0000256" key="2">
    <source>
        <dbReference type="SAM" id="MobiDB-lite"/>
    </source>
</evidence>
<dbReference type="Gene3D" id="3.30.1450.10">
    <property type="match status" value="1"/>
</dbReference>
<proteinExistence type="predicted"/>
<dbReference type="InterPro" id="IPR037873">
    <property type="entry name" value="BamE-like"/>
</dbReference>